<comment type="cofactor">
    <cofactor evidence="1">
        <name>pyrroloquinoline quinone</name>
        <dbReference type="ChEBI" id="CHEBI:58442"/>
    </cofactor>
</comment>
<dbReference type="PANTHER" id="PTHR32303:SF10">
    <property type="entry name" value="OUTER MEMBRANE PROTEIN ASSEMBLY FACTOR BAMB"/>
    <property type="match status" value="1"/>
</dbReference>
<protein>
    <recommendedName>
        <fullName evidence="10">Cytochrome c domain-containing protein</fullName>
    </recommendedName>
</protein>
<dbReference type="GO" id="GO:0046872">
    <property type="term" value="F:metal ion binding"/>
    <property type="evidence" value="ECO:0007669"/>
    <property type="project" value="UniProtKB-KW"/>
</dbReference>
<feature type="domain" description="Cytochrome c" evidence="10">
    <location>
        <begin position="35"/>
        <end position="110"/>
    </location>
</feature>
<keyword evidence="6" id="KW-0560">Oxidoreductase</keyword>
<dbReference type="PANTHER" id="PTHR32303">
    <property type="entry name" value="QUINOPROTEIN ALCOHOL DEHYDROGENASE (CYTOCHROME C)"/>
    <property type="match status" value="1"/>
</dbReference>
<dbReference type="InterPro" id="IPR009056">
    <property type="entry name" value="Cyt_c-like_dom"/>
</dbReference>
<evidence type="ECO:0000256" key="5">
    <source>
        <dbReference type="ARBA" id="ARBA00022729"/>
    </source>
</evidence>
<dbReference type="InterPro" id="IPR015943">
    <property type="entry name" value="WD40/YVTN_repeat-like_dom_sf"/>
</dbReference>
<evidence type="ECO:0000256" key="4">
    <source>
        <dbReference type="ARBA" id="ARBA00022723"/>
    </source>
</evidence>
<dbReference type="Gene3D" id="2.130.10.10">
    <property type="entry name" value="YVTN repeat-like/Quinoprotein amine dehydrogenase"/>
    <property type="match status" value="1"/>
</dbReference>
<dbReference type="Proteomes" id="UP000218327">
    <property type="component" value="Unassembled WGS sequence"/>
</dbReference>
<dbReference type="EMBL" id="NVVJ01000046">
    <property type="protein sequence ID" value="PCJ22990.1"/>
    <property type="molecule type" value="Genomic_DNA"/>
</dbReference>
<evidence type="ECO:0000256" key="9">
    <source>
        <dbReference type="SAM" id="SignalP"/>
    </source>
</evidence>
<keyword evidence="7 8" id="KW-0408">Iron</keyword>
<feature type="signal peptide" evidence="9">
    <location>
        <begin position="1"/>
        <end position="28"/>
    </location>
</feature>
<evidence type="ECO:0000313" key="12">
    <source>
        <dbReference type="Proteomes" id="UP000218327"/>
    </source>
</evidence>
<keyword evidence="3 8" id="KW-0349">Heme</keyword>
<reference evidence="12" key="1">
    <citation type="submission" date="2017-08" db="EMBL/GenBank/DDBJ databases">
        <title>A dynamic microbial community with high functional redundancy inhabits the cold, oxic subseafloor aquifer.</title>
        <authorList>
            <person name="Tully B.J."/>
            <person name="Wheat C.G."/>
            <person name="Glazer B.T."/>
            <person name="Huber J.A."/>
        </authorList>
    </citation>
    <scope>NUCLEOTIDE SEQUENCE [LARGE SCALE GENOMIC DNA]</scope>
</reference>
<dbReference type="Gene3D" id="2.140.10.10">
    <property type="entry name" value="Quinoprotein alcohol dehydrogenase-like superfamily"/>
    <property type="match status" value="1"/>
</dbReference>
<proteinExistence type="inferred from homology"/>
<evidence type="ECO:0000256" key="7">
    <source>
        <dbReference type="ARBA" id="ARBA00023004"/>
    </source>
</evidence>
<keyword evidence="5 9" id="KW-0732">Signal</keyword>
<dbReference type="InterPro" id="IPR011047">
    <property type="entry name" value="Quinoprotein_ADH-like_sf"/>
</dbReference>
<organism evidence="11 12">
    <name type="scientific">SAR86 cluster bacterium</name>
    <dbReference type="NCBI Taxonomy" id="2030880"/>
    <lineage>
        <taxon>Bacteria</taxon>
        <taxon>Pseudomonadati</taxon>
        <taxon>Pseudomonadota</taxon>
        <taxon>Gammaproteobacteria</taxon>
        <taxon>SAR86 cluster</taxon>
    </lineage>
</organism>
<comment type="caution">
    <text evidence="11">The sequence shown here is derived from an EMBL/GenBank/DDBJ whole genome shotgun (WGS) entry which is preliminary data.</text>
</comment>
<dbReference type="GO" id="GO:0009055">
    <property type="term" value="F:electron transfer activity"/>
    <property type="evidence" value="ECO:0007669"/>
    <property type="project" value="InterPro"/>
</dbReference>
<feature type="chain" id="PRO_5013263720" description="Cytochrome c domain-containing protein" evidence="9">
    <location>
        <begin position="29"/>
        <end position="633"/>
    </location>
</feature>
<evidence type="ECO:0000256" key="6">
    <source>
        <dbReference type="ARBA" id="ARBA00023002"/>
    </source>
</evidence>
<gene>
    <name evidence="11" type="ORF">COA96_12815</name>
</gene>
<evidence type="ECO:0000256" key="2">
    <source>
        <dbReference type="ARBA" id="ARBA00008156"/>
    </source>
</evidence>
<dbReference type="InterPro" id="IPR002372">
    <property type="entry name" value="PQQ_rpt_dom"/>
</dbReference>
<dbReference type="Pfam" id="PF13442">
    <property type="entry name" value="Cytochrome_CBB3"/>
    <property type="match status" value="1"/>
</dbReference>
<evidence type="ECO:0000256" key="1">
    <source>
        <dbReference type="ARBA" id="ARBA00001931"/>
    </source>
</evidence>
<evidence type="ECO:0000256" key="3">
    <source>
        <dbReference type="ARBA" id="ARBA00022617"/>
    </source>
</evidence>
<dbReference type="AlphaFoldDB" id="A0A2A5AV35"/>
<evidence type="ECO:0000256" key="8">
    <source>
        <dbReference type="PROSITE-ProRule" id="PRU00433"/>
    </source>
</evidence>
<dbReference type="InterPro" id="IPR018391">
    <property type="entry name" value="PQQ_b-propeller_rpt"/>
</dbReference>
<comment type="similarity">
    <text evidence="2">Belongs to the bacterial PQQ dehydrogenase family.</text>
</comment>
<keyword evidence="4 8" id="KW-0479">Metal-binding</keyword>
<dbReference type="Gene3D" id="1.10.760.10">
    <property type="entry name" value="Cytochrome c-like domain"/>
    <property type="match status" value="1"/>
</dbReference>
<dbReference type="GO" id="GO:0020037">
    <property type="term" value="F:heme binding"/>
    <property type="evidence" value="ECO:0007669"/>
    <property type="project" value="InterPro"/>
</dbReference>
<dbReference type="GO" id="GO:0016491">
    <property type="term" value="F:oxidoreductase activity"/>
    <property type="evidence" value="ECO:0007669"/>
    <property type="project" value="UniProtKB-KW"/>
</dbReference>
<sequence>MRLSSAIKHSLHSAILLSLLLPLSFTSAQTRNSVAADHPGQQVFEQNCSSCHVSAANSSDNQTIPTIESLQTLSAAALEFAINEGVMYGQASTLSNEQKAMIVDFLAAEEDDSWLAATMCDAGNRMIDLNQPTYLPGIGVDANSSRNMSVENAGLNTADMANLELAWALAFPGVGALRASPVMVGSTLFYSATGSRRVFALDANSGCAKWVFKSPTRLRSSLAYGSLGASGTNAVIFGDGEGFVYALNAETGEQIWSTDVRSHGRGVRLTGGMVLHENQVFVPVSASGVSQGGTATFECCTGHGEIVTLNATTGAINWVYHTMGEAEYTGEVNSIGVRLRGPSGAPIWSTPTVDAARGTLYVTTGENTSHPATNTSDAIIALNIETGAEKWAFQGMVHDVWNTACGGRSPGPNCPNQAPSTLADKDFGGSAILVNRAEGDILLAGQKTGDLWALNPDTGSLLWNQRIGSGTSLGGNHWGIASDGEKVFHPINDPGTARGTYIPRPGMYTFFIGTGEPSWSHEVVPDCENRSERLRGCENRNGFSVTPLLIDGALITAGIDGRLYIFDKDNGDILFEYDTVKEYDTVNGVPGLGGAIDAHGIAAGGGMLFINSGYGRVGGTPGNVLLAFKPKGD</sequence>
<dbReference type="SUPFAM" id="SSF46626">
    <property type="entry name" value="Cytochrome c"/>
    <property type="match status" value="1"/>
</dbReference>
<dbReference type="SUPFAM" id="SSF50998">
    <property type="entry name" value="Quinoprotein alcohol dehydrogenase-like"/>
    <property type="match status" value="1"/>
</dbReference>
<name>A0A2A5AV35_9GAMM</name>
<dbReference type="PROSITE" id="PS51007">
    <property type="entry name" value="CYTC"/>
    <property type="match status" value="1"/>
</dbReference>
<evidence type="ECO:0000313" key="11">
    <source>
        <dbReference type="EMBL" id="PCJ22990.1"/>
    </source>
</evidence>
<evidence type="ECO:0000259" key="10">
    <source>
        <dbReference type="PROSITE" id="PS51007"/>
    </source>
</evidence>
<dbReference type="Pfam" id="PF01011">
    <property type="entry name" value="PQQ"/>
    <property type="match status" value="1"/>
</dbReference>
<dbReference type="InterPro" id="IPR036909">
    <property type="entry name" value="Cyt_c-like_dom_sf"/>
</dbReference>
<dbReference type="SMART" id="SM00564">
    <property type="entry name" value="PQQ"/>
    <property type="match status" value="6"/>
</dbReference>
<accession>A0A2A5AV35</accession>